<reference evidence="7" key="1">
    <citation type="journal article" date="2019" name="Int. J. Syst. Evol. Microbiol.">
        <title>The Global Catalogue of Microorganisms (GCM) 10K type strain sequencing project: providing services to taxonomists for standard genome sequencing and annotation.</title>
        <authorList>
            <consortium name="The Broad Institute Genomics Platform"/>
            <consortium name="The Broad Institute Genome Sequencing Center for Infectious Disease"/>
            <person name="Wu L."/>
            <person name="Ma J."/>
        </authorList>
    </citation>
    <scope>NUCLEOTIDE SEQUENCE [LARGE SCALE GENOMIC DNA]</scope>
    <source>
        <strain evidence="7">KCTC 42662</strain>
    </source>
</reference>
<sequence length="381" mass="44369">MAQLEHVFPYFLQYSPLGVLGVLLLAQLYYIYFVYGKLATYRVATYQQSVQPPVSIIICAHNEQENLKTFLPSVLNQHYPTFEIILVDDCSNDDTPWILKEFALTYPDKLRIVEIKEHIRLKNTKKFAVTMGIKAAKHEHLVFTDADCQPVGDNWLTEMAGAFSDDKEIILGYSPYFKTKGFLNKLIRFETSHTAMSYLAYALKKNAYMGVGRNLAYTRSLFFKGKGFNKHMHIKSGDDDLFVNHNATKDNVRIAIHPDSHVYSQPKTTWKSYYKQKARHAGASVLYKNRHKRTLASQLISSVLFYIILIICAALYPELWFVILAIYAVRLVSQFIVFSKIYRKLAVRDLLLWLPLLDLFYYFYICFNGILNRRKQQRSWK</sequence>
<dbReference type="Gene3D" id="3.90.550.10">
    <property type="entry name" value="Spore Coat Polysaccharide Biosynthesis Protein SpsA, Chain A"/>
    <property type="match status" value="1"/>
</dbReference>
<dbReference type="EC" id="2.4.-.-" evidence="6"/>
<dbReference type="PANTHER" id="PTHR43630:SF1">
    <property type="entry name" value="POLY-BETA-1,6-N-ACETYL-D-GLUCOSAMINE SYNTHASE"/>
    <property type="match status" value="1"/>
</dbReference>
<evidence type="ECO:0000256" key="1">
    <source>
        <dbReference type="ARBA" id="ARBA00006739"/>
    </source>
</evidence>
<dbReference type="Pfam" id="PF00535">
    <property type="entry name" value="Glycos_transf_2"/>
    <property type="match status" value="1"/>
</dbReference>
<dbReference type="GO" id="GO:0016757">
    <property type="term" value="F:glycosyltransferase activity"/>
    <property type="evidence" value="ECO:0007669"/>
    <property type="project" value="UniProtKB-KW"/>
</dbReference>
<keyword evidence="4" id="KW-1133">Transmembrane helix</keyword>
<gene>
    <name evidence="6" type="ORF">ACFSR5_10670</name>
</gene>
<dbReference type="EMBL" id="JBHULR010000004">
    <property type="protein sequence ID" value="MFD2548106.1"/>
    <property type="molecule type" value="Genomic_DNA"/>
</dbReference>
<evidence type="ECO:0000256" key="2">
    <source>
        <dbReference type="ARBA" id="ARBA00022676"/>
    </source>
</evidence>
<name>A0ABW5KKI9_9SPHI</name>
<evidence type="ECO:0000256" key="4">
    <source>
        <dbReference type="SAM" id="Phobius"/>
    </source>
</evidence>
<protein>
    <submittedName>
        <fullName evidence="6">Glycosyltransferase</fullName>
        <ecNumber evidence="6">2.4.-.-</ecNumber>
    </submittedName>
</protein>
<dbReference type="RefSeq" id="WP_380903547.1">
    <property type="nucleotide sequence ID" value="NZ_JBHUEG010000001.1"/>
</dbReference>
<keyword evidence="7" id="KW-1185">Reference proteome</keyword>
<evidence type="ECO:0000259" key="5">
    <source>
        <dbReference type="Pfam" id="PF00535"/>
    </source>
</evidence>
<evidence type="ECO:0000313" key="6">
    <source>
        <dbReference type="EMBL" id="MFD2548106.1"/>
    </source>
</evidence>
<dbReference type="InterPro" id="IPR001173">
    <property type="entry name" value="Glyco_trans_2-like"/>
</dbReference>
<dbReference type="PANTHER" id="PTHR43630">
    <property type="entry name" value="POLY-BETA-1,6-N-ACETYL-D-GLUCOSAMINE SYNTHASE"/>
    <property type="match status" value="1"/>
</dbReference>
<evidence type="ECO:0000313" key="7">
    <source>
        <dbReference type="Proteomes" id="UP001597545"/>
    </source>
</evidence>
<feature type="transmembrane region" description="Helical" evidence="4">
    <location>
        <begin position="295"/>
        <end position="316"/>
    </location>
</feature>
<feature type="transmembrane region" description="Helical" evidence="4">
    <location>
        <begin position="12"/>
        <end position="32"/>
    </location>
</feature>
<feature type="transmembrane region" description="Helical" evidence="4">
    <location>
        <begin position="350"/>
        <end position="371"/>
    </location>
</feature>
<dbReference type="SUPFAM" id="SSF53448">
    <property type="entry name" value="Nucleotide-diphospho-sugar transferases"/>
    <property type="match status" value="1"/>
</dbReference>
<organism evidence="6 7">
    <name type="scientific">Sphingobacterium suaedae</name>
    <dbReference type="NCBI Taxonomy" id="1686402"/>
    <lineage>
        <taxon>Bacteria</taxon>
        <taxon>Pseudomonadati</taxon>
        <taxon>Bacteroidota</taxon>
        <taxon>Sphingobacteriia</taxon>
        <taxon>Sphingobacteriales</taxon>
        <taxon>Sphingobacteriaceae</taxon>
        <taxon>Sphingobacterium</taxon>
    </lineage>
</organism>
<comment type="caution">
    <text evidence="6">The sequence shown here is derived from an EMBL/GenBank/DDBJ whole genome shotgun (WGS) entry which is preliminary data.</text>
</comment>
<keyword evidence="3 6" id="KW-0808">Transferase</keyword>
<accession>A0ABW5KKI9</accession>
<keyword evidence="2 6" id="KW-0328">Glycosyltransferase</keyword>
<dbReference type="InterPro" id="IPR029044">
    <property type="entry name" value="Nucleotide-diphossugar_trans"/>
</dbReference>
<proteinExistence type="inferred from homology"/>
<dbReference type="Proteomes" id="UP001597545">
    <property type="component" value="Unassembled WGS sequence"/>
</dbReference>
<evidence type="ECO:0000256" key="3">
    <source>
        <dbReference type="ARBA" id="ARBA00022679"/>
    </source>
</evidence>
<feature type="domain" description="Glycosyltransferase 2-like" evidence="5">
    <location>
        <begin position="55"/>
        <end position="222"/>
    </location>
</feature>
<keyword evidence="4" id="KW-0472">Membrane</keyword>
<keyword evidence="4" id="KW-0812">Transmembrane</keyword>
<comment type="similarity">
    <text evidence="1">Belongs to the glycosyltransferase 2 family.</text>
</comment>